<comment type="caution">
    <text evidence="1">The sequence shown here is derived from an EMBL/GenBank/DDBJ whole genome shotgun (WGS) entry which is preliminary data.</text>
</comment>
<organism evidence="1 2">
    <name type="scientific">Diacronema lutheri</name>
    <name type="common">Unicellular marine alga</name>
    <name type="synonym">Monochrysis lutheri</name>
    <dbReference type="NCBI Taxonomy" id="2081491"/>
    <lineage>
        <taxon>Eukaryota</taxon>
        <taxon>Haptista</taxon>
        <taxon>Haptophyta</taxon>
        <taxon>Pavlovophyceae</taxon>
        <taxon>Pavlovales</taxon>
        <taxon>Pavlovaceae</taxon>
        <taxon>Diacronema</taxon>
    </lineage>
</organism>
<dbReference type="InterPro" id="IPR006311">
    <property type="entry name" value="TAT_signal"/>
</dbReference>
<accession>A0A8J6CAE7</accession>
<dbReference type="EMBL" id="JAGTXO010000014">
    <property type="protein sequence ID" value="KAG8464016.1"/>
    <property type="molecule type" value="Genomic_DNA"/>
</dbReference>
<keyword evidence="2" id="KW-1185">Reference proteome</keyword>
<reference evidence="1" key="1">
    <citation type="submission" date="2021-05" db="EMBL/GenBank/DDBJ databases">
        <title>The genome of the haptophyte Pavlova lutheri (Diacronema luteri, Pavlovales) - a model for lipid biosynthesis in eukaryotic algae.</title>
        <authorList>
            <person name="Hulatt C.J."/>
            <person name="Posewitz M.C."/>
        </authorList>
    </citation>
    <scope>NUCLEOTIDE SEQUENCE</scope>
    <source>
        <strain evidence="1">NIVA-4/92</strain>
    </source>
</reference>
<proteinExistence type="predicted"/>
<evidence type="ECO:0000313" key="1">
    <source>
        <dbReference type="EMBL" id="KAG8464016.1"/>
    </source>
</evidence>
<evidence type="ECO:0000313" key="2">
    <source>
        <dbReference type="Proteomes" id="UP000751190"/>
    </source>
</evidence>
<dbReference type="AlphaFoldDB" id="A0A8J6CAE7"/>
<dbReference type="PROSITE" id="PS51318">
    <property type="entry name" value="TAT"/>
    <property type="match status" value="1"/>
</dbReference>
<dbReference type="OrthoDB" id="10472828at2759"/>
<dbReference type="Proteomes" id="UP000751190">
    <property type="component" value="Unassembled WGS sequence"/>
</dbReference>
<protein>
    <submittedName>
        <fullName evidence="1">Uncharacterized protein</fullName>
    </submittedName>
</protein>
<sequence length="185" mass="19245">MASIAIACALAASHAPVLRRAPGPSAWAARAADREPSACWGGELARRDFLGASALLAAGPALSALPLASRAAEVLVEGEVALGELGPRLAGQNVRVEVVARRLGKGIVATKRIEQPADKFPARFFICADDLAANVNLDKTRADDIFLLATLDVASADGSLRRVAQVQGKAPIKKGARLKPLLVLE</sequence>
<gene>
    <name evidence="1" type="ORF">KFE25_000184</name>
</gene>
<name>A0A8J6CAE7_DIALT</name>